<dbReference type="EMBL" id="UOFD01000042">
    <property type="protein sequence ID" value="VAW52201.1"/>
    <property type="molecule type" value="Genomic_DNA"/>
</dbReference>
<dbReference type="AlphaFoldDB" id="A0A3B0WA99"/>
<name>A0A3B0WA99_9ZZZZ</name>
<sequence>MQMIKDIKVPGLAEDTNQKLLDDYHFNPENYLISILSRAVAHKQDILVSLTSGEELVVLPSRGDFFCNVDNMEAFCLLNIKAFKVKTLTPSDCDAYIKDGQNGRNLDELLWQTSYYASQGRLIKGCMREDVIEISNWPNLTRLPCPTSAMSITALLTRYPTSITLASRILNVPIEDMFRFYSAAFSSGFAVVKNRESKTPELKPHPGNNMLGKLLSRVLNL</sequence>
<accession>A0A3B0WA99</accession>
<proteinExistence type="predicted"/>
<gene>
    <name evidence="1" type="ORF">MNBD_GAMMA06-226</name>
</gene>
<reference evidence="1" key="1">
    <citation type="submission" date="2018-06" db="EMBL/GenBank/DDBJ databases">
        <authorList>
            <person name="Zhirakovskaya E."/>
        </authorList>
    </citation>
    <scope>NUCLEOTIDE SEQUENCE</scope>
</reference>
<protein>
    <submittedName>
        <fullName evidence="1">Uncharacterized protein</fullName>
    </submittedName>
</protein>
<evidence type="ECO:0000313" key="1">
    <source>
        <dbReference type="EMBL" id="VAW52201.1"/>
    </source>
</evidence>
<organism evidence="1">
    <name type="scientific">hydrothermal vent metagenome</name>
    <dbReference type="NCBI Taxonomy" id="652676"/>
    <lineage>
        <taxon>unclassified sequences</taxon>
        <taxon>metagenomes</taxon>
        <taxon>ecological metagenomes</taxon>
    </lineage>
</organism>